<evidence type="ECO:0000313" key="1">
    <source>
        <dbReference type="EMBL" id="KAH9695227.1"/>
    </source>
</evidence>
<keyword evidence="2" id="KW-1185">Reference proteome</keyword>
<comment type="caution">
    <text evidence="1">The sequence shown here is derived from an EMBL/GenBank/DDBJ whole genome shotgun (WGS) entry which is preliminary data.</text>
</comment>
<dbReference type="Proteomes" id="UP000829398">
    <property type="component" value="Chromosome 8"/>
</dbReference>
<evidence type="ECO:0000313" key="2">
    <source>
        <dbReference type="Proteomes" id="UP000829398"/>
    </source>
</evidence>
<reference evidence="2" key="1">
    <citation type="journal article" date="2023" name="Hortic. Res.">
        <title>A chromosome-level phased genome enabling allele-level studies in sweet orange: a case study on citrus Huanglongbing tolerance.</title>
        <authorList>
            <person name="Wu B."/>
            <person name="Yu Q."/>
            <person name="Deng Z."/>
            <person name="Duan Y."/>
            <person name="Luo F."/>
            <person name="Gmitter F. Jr."/>
        </authorList>
    </citation>
    <scope>NUCLEOTIDE SEQUENCE [LARGE SCALE GENOMIC DNA]</scope>
    <source>
        <strain evidence="2">cv. Valencia</strain>
    </source>
</reference>
<name>A0ACB8IDV6_CITSI</name>
<organism evidence="1 2">
    <name type="scientific">Citrus sinensis</name>
    <name type="common">Sweet orange</name>
    <name type="synonym">Citrus aurantium var. sinensis</name>
    <dbReference type="NCBI Taxonomy" id="2711"/>
    <lineage>
        <taxon>Eukaryota</taxon>
        <taxon>Viridiplantae</taxon>
        <taxon>Streptophyta</taxon>
        <taxon>Embryophyta</taxon>
        <taxon>Tracheophyta</taxon>
        <taxon>Spermatophyta</taxon>
        <taxon>Magnoliopsida</taxon>
        <taxon>eudicotyledons</taxon>
        <taxon>Gunneridae</taxon>
        <taxon>Pentapetalae</taxon>
        <taxon>rosids</taxon>
        <taxon>malvids</taxon>
        <taxon>Sapindales</taxon>
        <taxon>Rutaceae</taxon>
        <taxon>Aurantioideae</taxon>
        <taxon>Citrus</taxon>
    </lineage>
</organism>
<gene>
    <name evidence="1" type="ORF">KPL71_022682</name>
</gene>
<dbReference type="EMBL" id="CM039177">
    <property type="protein sequence ID" value="KAH9695227.1"/>
    <property type="molecule type" value="Genomic_DNA"/>
</dbReference>
<proteinExistence type="predicted"/>
<sequence length="202" mass="22466">MRGVLKRNGTVSQLLQSHGGGNNKKITDVFANPVANLNSNLLKNQTQSREYFKLADFLRKSTRAYNEVSPYSSLFSSAFAASSARTASFSEVGFVGWYLAMVKSRPVLTKSATCSLIYIAADLSSQTIASSESYDLVRTLRMGGYGMLILGESGEEIVARLKRDLLPTMFKGVMYWPVCDFITFRFTPVHLQNCYELDPLLL</sequence>
<protein>
    <submittedName>
        <fullName evidence="1">22 kDa peroxisomal membrane protein</fullName>
    </submittedName>
</protein>
<accession>A0ACB8IDV6</accession>